<evidence type="ECO:0000313" key="2">
    <source>
        <dbReference type="EMBL" id="KAK7384897.1"/>
    </source>
</evidence>
<evidence type="ECO:0000256" key="1">
    <source>
        <dbReference type="SAM" id="MobiDB-lite"/>
    </source>
</evidence>
<keyword evidence="3" id="KW-1185">Reference proteome</keyword>
<feature type="region of interest" description="Disordered" evidence="1">
    <location>
        <begin position="40"/>
        <end position="80"/>
    </location>
</feature>
<name>A0AAN9X5L5_PSOTE</name>
<dbReference type="Proteomes" id="UP001386955">
    <property type="component" value="Unassembled WGS sequence"/>
</dbReference>
<feature type="compositionally biased region" description="Basic and acidic residues" evidence="1">
    <location>
        <begin position="56"/>
        <end position="66"/>
    </location>
</feature>
<comment type="caution">
    <text evidence="2">The sequence shown here is derived from an EMBL/GenBank/DDBJ whole genome shotgun (WGS) entry which is preliminary data.</text>
</comment>
<organism evidence="2 3">
    <name type="scientific">Psophocarpus tetragonolobus</name>
    <name type="common">Winged bean</name>
    <name type="synonym">Dolichos tetragonolobus</name>
    <dbReference type="NCBI Taxonomy" id="3891"/>
    <lineage>
        <taxon>Eukaryota</taxon>
        <taxon>Viridiplantae</taxon>
        <taxon>Streptophyta</taxon>
        <taxon>Embryophyta</taxon>
        <taxon>Tracheophyta</taxon>
        <taxon>Spermatophyta</taxon>
        <taxon>Magnoliopsida</taxon>
        <taxon>eudicotyledons</taxon>
        <taxon>Gunneridae</taxon>
        <taxon>Pentapetalae</taxon>
        <taxon>rosids</taxon>
        <taxon>fabids</taxon>
        <taxon>Fabales</taxon>
        <taxon>Fabaceae</taxon>
        <taxon>Papilionoideae</taxon>
        <taxon>50 kb inversion clade</taxon>
        <taxon>NPAAA clade</taxon>
        <taxon>indigoferoid/millettioid clade</taxon>
        <taxon>Phaseoleae</taxon>
        <taxon>Psophocarpus</taxon>
    </lineage>
</organism>
<gene>
    <name evidence="2" type="ORF">VNO78_30600</name>
</gene>
<proteinExistence type="predicted"/>
<dbReference type="EMBL" id="JAYMYS010000008">
    <property type="protein sequence ID" value="KAK7384897.1"/>
    <property type="molecule type" value="Genomic_DNA"/>
</dbReference>
<reference evidence="2 3" key="1">
    <citation type="submission" date="2024-01" db="EMBL/GenBank/DDBJ databases">
        <title>The genomes of 5 underutilized Papilionoideae crops provide insights into root nodulation and disease resistanc.</title>
        <authorList>
            <person name="Jiang F."/>
        </authorList>
    </citation>
    <scope>NUCLEOTIDE SEQUENCE [LARGE SCALE GENOMIC DNA]</scope>
    <source>
        <strain evidence="2">DUOXIRENSHENG_FW03</strain>
        <tissue evidence="2">Leaves</tissue>
    </source>
</reference>
<sequence>MVQTTSHHDDIPLLLNAALIESSADSRVARRDLRASRWSRPCRAAPSSRRTIGTCEGRRSRLERPPRSRRRSRLEPRPDPVGSWASALLRALLRYSAAVSNHPDRGGDRVSAVQIAAEIALRRCSTGPRALLVALHRCVFSRADPV</sequence>
<accession>A0AAN9X5L5</accession>
<evidence type="ECO:0000313" key="3">
    <source>
        <dbReference type="Proteomes" id="UP001386955"/>
    </source>
</evidence>
<dbReference type="AlphaFoldDB" id="A0AAN9X5L5"/>
<feature type="compositionally biased region" description="Low complexity" evidence="1">
    <location>
        <begin position="40"/>
        <end position="50"/>
    </location>
</feature>
<protein>
    <submittedName>
        <fullName evidence="2">Uncharacterized protein</fullName>
    </submittedName>
</protein>